<reference evidence="1" key="1">
    <citation type="submission" date="2020-07" db="EMBL/GenBank/DDBJ databases">
        <title>Multicomponent nature underlies the extraordinary mechanical properties of spider dragline silk.</title>
        <authorList>
            <person name="Kono N."/>
            <person name="Nakamura H."/>
            <person name="Mori M."/>
            <person name="Yoshida Y."/>
            <person name="Ohtoshi R."/>
            <person name="Malay A.D."/>
            <person name="Moran D.A.P."/>
            <person name="Tomita M."/>
            <person name="Numata K."/>
            <person name="Arakawa K."/>
        </authorList>
    </citation>
    <scope>NUCLEOTIDE SEQUENCE</scope>
</reference>
<dbReference type="Proteomes" id="UP000887116">
    <property type="component" value="Unassembled WGS sequence"/>
</dbReference>
<evidence type="ECO:0000313" key="2">
    <source>
        <dbReference type="Proteomes" id="UP000887116"/>
    </source>
</evidence>
<dbReference type="AlphaFoldDB" id="A0A8X6GBD7"/>
<proteinExistence type="predicted"/>
<accession>A0A8X6GBD7</accession>
<keyword evidence="2" id="KW-1185">Reference proteome</keyword>
<protein>
    <submittedName>
        <fullName evidence="1">Uncharacterized protein</fullName>
    </submittedName>
</protein>
<sequence length="109" mass="12281">MCNKDHALSLHGNSKEIRFECLGQESVMHQKIKDGFEPKEIGQSKVGQEEQWHFNERETKAARGGFYINADPADLKEESGLGKNMAILCNLVVAQASLKPYSALWWTSE</sequence>
<name>A0A8X6GBD7_TRICU</name>
<gene>
    <name evidence="1" type="ORF">TNCT_678711</name>
</gene>
<organism evidence="1 2">
    <name type="scientific">Trichonephila clavata</name>
    <name type="common">Joro spider</name>
    <name type="synonym">Nephila clavata</name>
    <dbReference type="NCBI Taxonomy" id="2740835"/>
    <lineage>
        <taxon>Eukaryota</taxon>
        <taxon>Metazoa</taxon>
        <taxon>Ecdysozoa</taxon>
        <taxon>Arthropoda</taxon>
        <taxon>Chelicerata</taxon>
        <taxon>Arachnida</taxon>
        <taxon>Araneae</taxon>
        <taxon>Araneomorphae</taxon>
        <taxon>Entelegynae</taxon>
        <taxon>Araneoidea</taxon>
        <taxon>Nephilidae</taxon>
        <taxon>Trichonephila</taxon>
    </lineage>
</organism>
<comment type="caution">
    <text evidence="1">The sequence shown here is derived from an EMBL/GenBank/DDBJ whole genome shotgun (WGS) entry which is preliminary data.</text>
</comment>
<evidence type="ECO:0000313" key="1">
    <source>
        <dbReference type="EMBL" id="GFR00478.1"/>
    </source>
</evidence>
<dbReference type="EMBL" id="BMAO01035002">
    <property type="protein sequence ID" value="GFR00478.1"/>
    <property type="molecule type" value="Genomic_DNA"/>
</dbReference>